<dbReference type="EMBL" id="MLFS01000056">
    <property type="protein sequence ID" value="ORM70948.1"/>
    <property type="molecule type" value="Genomic_DNA"/>
</dbReference>
<sequence>MADEIDLAQQHAAELLARNIARAVQRPVGISAFFCVDCEAPIAEARRRAIQGVTRCVSCQADNERRMKHLRSGVQ</sequence>
<evidence type="ECO:0000256" key="1">
    <source>
        <dbReference type="ARBA" id="ARBA00022723"/>
    </source>
</evidence>
<evidence type="ECO:0000313" key="6">
    <source>
        <dbReference type="EMBL" id="ORM70948.1"/>
    </source>
</evidence>
<dbReference type="Proteomes" id="UP000193104">
    <property type="component" value="Unassembled WGS sequence"/>
</dbReference>
<protein>
    <recommendedName>
        <fullName evidence="5">Zinc finger DksA/TraR C4-type domain-containing protein</fullName>
    </recommendedName>
</protein>
<feature type="zinc finger region" description="dksA C4-type" evidence="4">
    <location>
        <begin position="35"/>
        <end position="59"/>
    </location>
</feature>
<evidence type="ECO:0000256" key="2">
    <source>
        <dbReference type="ARBA" id="ARBA00022771"/>
    </source>
</evidence>
<gene>
    <name evidence="6" type="ORF">HA48_17100</name>
</gene>
<comment type="caution">
    <text evidence="6">The sequence shown here is derived from an EMBL/GenBank/DDBJ whole genome shotgun (WGS) entry which is preliminary data.</text>
</comment>
<dbReference type="RefSeq" id="WP_128602442.1">
    <property type="nucleotide sequence ID" value="NZ_MLFS01000056.1"/>
</dbReference>
<accession>A0A1X1D2N6</accession>
<keyword evidence="1" id="KW-0479">Metal-binding</keyword>
<evidence type="ECO:0000313" key="7">
    <source>
        <dbReference type="Proteomes" id="UP000193104"/>
    </source>
</evidence>
<dbReference type="PANTHER" id="PTHR38777:SF1">
    <property type="entry name" value="DNAK SUPPRESSOR PROTEIN"/>
    <property type="match status" value="1"/>
</dbReference>
<dbReference type="Pfam" id="PF01258">
    <property type="entry name" value="zf-dskA_traR"/>
    <property type="match status" value="1"/>
</dbReference>
<dbReference type="InterPro" id="IPR012783">
    <property type="entry name" value="Znf_C4_TraR"/>
</dbReference>
<dbReference type="PROSITE" id="PS51128">
    <property type="entry name" value="ZF_DKSA_2"/>
    <property type="match status" value="1"/>
</dbReference>
<organism evidence="6 7">
    <name type="scientific">Pantoea wallisii</name>
    <dbReference type="NCBI Taxonomy" id="1076551"/>
    <lineage>
        <taxon>Bacteria</taxon>
        <taxon>Pseudomonadati</taxon>
        <taxon>Pseudomonadota</taxon>
        <taxon>Gammaproteobacteria</taxon>
        <taxon>Enterobacterales</taxon>
        <taxon>Erwiniaceae</taxon>
        <taxon>Pantoea</taxon>
    </lineage>
</organism>
<keyword evidence="3" id="KW-0862">Zinc</keyword>
<dbReference type="NCBIfam" id="TIGR02419">
    <property type="entry name" value="C4_traR_proteo"/>
    <property type="match status" value="1"/>
</dbReference>
<dbReference type="GO" id="GO:0008270">
    <property type="term" value="F:zinc ion binding"/>
    <property type="evidence" value="ECO:0007669"/>
    <property type="project" value="UniProtKB-KW"/>
</dbReference>
<dbReference type="OrthoDB" id="962301at2"/>
<keyword evidence="2" id="KW-0863">Zinc-finger</keyword>
<dbReference type="STRING" id="1076551.HA48_17100"/>
<dbReference type="PANTHER" id="PTHR38777">
    <property type="entry name" value="FELS-2 PROPHAGE PROTEIN"/>
    <property type="match status" value="1"/>
</dbReference>
<keyword evidence="7" id="KW-1185">Reference proteome</keyword>
<dbReference type="InterPro" id="IPR000962">
    <property type="entry name" value="Znf_DskA_TraR"/>
</dbReference>
<proteinExistence type="predicted"/>
<name>A0A1X1D2N6_9GAMM</name>
<evidence type="ECO:0000256" key="3">
    <source>
        <dbReference type="ARBA" id="ARBA00022833"/>
    </source>
</evidence>
<evidence type="ECO:0000256" key="4">
    <source>
        <dbReference type="PROSITE-ProRule" id="PRU00510"/>
    </source>
</evidence>
<dbReference type="Gene3D" id="1.20.120.910">
    <property type="entry name" value="DksA, coiled-coil domain"/>
    <property type="match status" value="1"/>
</dbReference>
<dbReference type="AlphaFoldDB" id="A0A1X1D2N6"/>
<dbReference type="SUPFAM" id="SSF57716">
    <property type="entry name" value="Glucocorticoid receptor-like (DNA-binding domain)"/>
    <property type="match status" value="1"/>
</dbReference>
<feature type="domain" description="Zinc finger DksA/TraR C4-type" evidence="5">
    <location>
        <begin position="29"/>
        <end position="65"/>
    </location>
</feature>
<reference evidence="6 7" key="1">
    <citation type="journal article" date="2017" name="Antonie Van Leeuwenhoek">
        <title>Phylogenomic resolution of the bacterial genus Pantoea and its relationship with Erwinia and Tatumella.</title>
        <authorList>
            <person name="Palmer M."/>
            <person name="Steenkamp E.T."/>
            <person name="Coetzee M.P."/>
            <person name="Chan W.Y."/>
            <person name="van Zyl E."/>
            <person name="De Maayer P."/>
            <person name="Coutinho T.A."/>
            <person name="Blom J."/>
            <person name="Smits T.H."/>
            <person name="Duffy B."/>
            <person name="Venter S.N."/>
        </authorList>
    </citation>
    <scope>NUCLEOTIDE SEQUENCE [LARGE SCALE GENOMIC DNA]</scope>
    <source>
        <strain evidence="6 7">LMG 26277</strain>
    </source>
</reference>
<dbReference type="GO" id="GO:1900378">
    <property type="term" value="P:positive regulation of secondary metabolite biosynthetic process"/>
    <property type="evidence" value="ECO:0007669"/>
    <property type="project" value="TreeGrafter"/>
</dbReference>
<evidence type="ECO:0000259" key="5">
    <source>
        <dbReference type="Pfam" id="PF01258"/>
    </source>
</evidence>